<name>A0ABM6EJ99_9GAMM</name>
<accession>A0ABM6EJ99</accession>
<dbReference type="EMBL" id="CP016043">
    <property type="protein sequence ID" value="AOV97076.1"/>
    <property type="molecule type" value="Genomic_DNA"/>
</dbReference>
<evidence type="ECO:0008006" key="3">
    <source>
        <dbReference type="Google" id="ProtNLM"/>
    </source>
</evidence>
<protein>
    <recommendedName>
        <fullName evidence="3">Right handed beta helix domain-containing protein</fullName>
    </recommendedName>
</protein>
<gene>
    <name evidence="1" type="ORF">A9798_08925</name>
</gene>
<proteinExistence type="predicted"/>
<organism evidence="1 2">
    <name type="scientific">Edwardsiella hoshinae</name>
    <dbReference type="NCBI Taxonomy" id="93378"/>
    <lineage>
        <taxon>Bacteria</taxon>
        <taxon>Pseudomonadati</taxon>
        <taxon>Pseudomonadota</taxon>
        <taxon>Gammaproteobacteria</taxon>
        <taxon>Enterobacterales</taxon>
        <taxon>Hafniaceae</taxon>
        <taxon>Edwardsiella</taxon>
    </lineage>
</organism>
<evidence type="ECO:0000313" key="1">
    <source>
        <dbReference type="EMBL" id="AOV97076.1"/>
    </source>
</evidence>
<sequence length="597" mass="67280">MVKSSTYLPYDKISEYKDALVIIESETTDIRRYDGGVGKLIPKKDILLTTKDGGLLIGFARDFSDGDVSKVTIVPTEDSALYFNSPKIDCNETVSFRFIECKRSNSQINSVVHVESGASIPNIRTMINITECDNITLNNFELEALQRFESTSGTYGLQLTKSTRIKMERLTGNDGWGITGSNYIKDVKVYNSHLNRFDCHWMAYDISINNSIFKNLGVYLTGGGHLAIRDCTFLLDKIPQTGISPDPVFFSPRKDYGQEWDGSILIDGLNIKISEFADIYKLYVVKFVDLKHDPGRDILWPSSILVKNVFIDGAFKTHNEFFQAIMLSLNPVIASKDNDRKILCPDTLSVSDVFFHNAKVPSFATAVTWVGFAKRQAVVGVYRENNQVEVGNNLQILSSRTNCNITVRNISQQSLGKMFMYNDLGGVIQVVESTDKWDNSWYNIDNKLALRFNIIIDNCQCSFIDFTAMGELRVTNSGVLSIDTYSHGYAQYCNVTVYNSLVCPVSRQKKTNQWLLGYNNKNIAIDDDILKPIYFINCEFSRPINYSGDEASDRELSEAGRLYLVGSGNYTRSLNDKNAYAEQVVQGFWAGFIDLIN</sequence>
<reference evidence="1 2" key="1">
    <citation type="submission" date="2016-06" db="EMBL/GenBank/DDBJ databases">
        <title>Complete genome sequence of Edwardsiella hoshinae ATCC 35051.</title>
        <authorList>
            <person name="Reichley S.R."/>
            <person name="Waldbieser G.C."/>
            <person name="Lawrence M.L."/>
            <person name="Griffin M.J."/>
        </authorList>
    </citation>
    <scope>NUCLEOTIDE SEQUENCE [LARGE SCALE GENOMIC DNA]</scope>
    <source>
        <strain evidence="1 2">ATCC 35051</strain>
    </source>
</reference>
<keyword evidence="2" id="KW-1185">Reference proteome</keyword>
<dbReference type="Proteomes" id="UP000175893">
    <property type="component" value="Chromosome"/>
</dbReference>
<evidence type="ECO:0000313" key="2">
    <source>
        <dbReference type="Proteomes" id="UP000175893"/>
    </source>
</evidence>